<evidence type="ECO:0000313" key="1">
    <source>
        <dbReference type="EMBL" id="HIT97604.1"/>
    </source>
</evidence>
<organism evidence="1 2">
    <name type="scientific">Candidatus Merdimorpha stercoravium</name>
    <dbReference type="NCBI Taxonomy" id="2840863"/>
    <lineage>
        <taxon>Bacteria</taxon>
        <taxon>Pseudomonadati</taxon>
        <taxon>Bacteroidota</taxon>
        <taxon>Flavobacteriia</taxon>
        <taxon>Flavobacteriales</taxon>
        <taxon>Candidatus Merdimorpha</taxon>
    </lineage>
</organism>
<dbReference type="Gene3D" id="3.30.420.250">
    <property type="match status" value="1"/>
</dbReference>
<name>A0A9D1H9A0_9FLAO</name>
<dbReference type="EMBL" id="DVLY01000048">
    <property type="protein sequence ID" value="HIT97604.1"/>
    <property type="molecule type" value="Genomic_DNA"/>
</dbReference>
<dbReference type="Proteomes" id="UP000824161">
    <property type="component" value="Unassembled WGS sequence"/>
</dbReference>
<proteinExistence type="predicted"/>
<dbReference type="CDD" id="cd24013">
    <property type="entry name" value="ASKHA_ATPase_BT3980-like"/>
    <property type="match status" value="1"/>
</dbReference>
<reference evidence="1" key="1">
    <citation type="submission" date="2020-10" db="EMBL/GenBank/DDBJ databases">
        <authorList>
            <person name="Gilroy R."/>
        </authorList>
    </citation>
    <scope>NUCLEOTIDE SEQUENCE</scope>
    <source>
        <strain evidence="1">1383</strain>
    </source>
</reference>
<evidence type="ECO:0000313" key="2">
    <source>
        <dbReference type="Proteomes" id="UP000824161"/>
    </source>
</evidence>
<dbReference type="InterPro" id="IPR024213">
    <property type="entry name" value="DUF3822"/>
</dbReference>
<comment type="caution">
    <text evidence="1">The sequence shown here is derived from an EMBL/GenBank/DDBJ whole genome shotgun (WGS) entry which is preliminary data.</text>
</comment>
<dbReference type="Pfam" id="PF12864">
    <property type="entry name" value="DUF3822"/>
    <property type="match status" value="1"/>
</dbReference>
<protein>
    <submittedName>
        <fullName evidence="1">DUF3822 family protein</fullName>
    </submittedName>
</protein>
<reference evidence="1" key="2">
    <citation type="journal article" date="2021" name="PeerJ">
        <title>Extensive microbial diversity within the chicken gut microbiome revealed by metagenomics and culture.</title>
        <authorList>
            <person name="Gilroy R."/>
            <person name="Ravi A."/>
            <person name="Getino M."/>
            <person name="Pursley I."/>
            <person name="Horton D.L."/>
            <person name="Alikhan N.F."/>
            <person name="Baker D."/>
            <person name="Gharbi K."/>
            <person name="Hall N."/>
            <person name="Watson M."/>
            <person name="Adriaenssens E.M."/>
            <person name="Foster-Nyarko E."/>
            <person name="Jarju S."/>
            <person name="Secka A."/>
            <person name="Antonio M."/>
            <person name="Oren A."/>
            <person name="Chaudhuri R.R."/>
            <person name="La Ragione R."/>
            <person name="Hildebrand F."/>
            <person name="Pallen M.J."/>
        </authorList>
    </citation>
    <scope>NUCLEOTIDE SEQUENCE</scope>
    <source>
        <strain evidence="1">1383</strain>
    </source>
</reference>
<dbReference type="Gene3D" id="3.30.420.260">
    <property type="match status" value="1"/>
</dbReference>
<dbReference type="AlphaFoldDB" id="A0A9D1H9A0"/>
<gene>
    <name evidence="1" type="ORF">IAC44_02065</name>
</gene>
<accession>A0A9D1H9A0</accession>
<sequence>MKTTDTDGLYYADKRLEEPLAPCHLVLEGGEAGFCFSVRDASGARLAAGGLELAYPASEVRSLEQVVRFFETTAPFSGLSWERVDVIRLDDRFTVVPRAFFDPEKKADLLAFALGGMPDRPVCARQVGDAVCLFAEQTGLGEYFSSRAAWVEQHHSAEVFLALARSNASQGRSVHLNVAPGFVQAVVLEADDPVLVNVFRCRGVEQVMYYLLLVAERTQTREAEADFVFYGSPQVFLQLRRQLERYPGRYRFARRLGGVESYSPALDFVAYYDWYNVLNAQL</sequence>